<comment type="caution">
    <text evidence="3">The sequence shown here is derived from an EMBL/GenBank/DDBJ whole genome shotgun (WGS) entry which is preliminary data.</text>
</comment>
<feature type="transmembrane region" description="Helical" evidence="1">
    <location>
        <begin position="811"/>
        <end position="834"/>
    </location>
</feature>
<evidence type="ECO:0000256" key="1">
    <source>
        <dbReference type="SAM" id="Phobius"/>
    </source>
</evidence>
<protein>
    <submittedName>
        <fullName evidence="3">Filamentous hemagglutinin family outer membrane protein</fullName>
    </submittedName>
</protein>
<dbReference type="EMBL" id="MDYQ01000218">
    <property type="protein sequence ID" value="PRP78528.1"/>
    <property type="molecule type" value="Genomic_DNA"/>
</dbReference>
<evidence type="ECO:0000256" key="2">
    <source>
        <dbReference type="SAM" id="SignalP"/>
    </source>
</evidence>
<dbReference type="InParanoid" id="A0A2P6N3J0"/>
<keyword evidence="1" id="KW-0472">Membrane</keyword>
<accession>A0A2P6N3J0</accession>
<feature type="chain" id="PRO_5015108627" evidence="2">
    <location>
        <begin position="22"/>
        <end position="860"/>
    </location>
</feature>
<keyword evidence="1" id="KW-1133">Transmembrane helix</keyword>
<reference evidence="3 4" key="1">
    <citation type="journal article" date="2018" name="Genome Biol. Evol.">
        <title>Multiple Roots of Fruiting Body Formation in Amoebozoa.</title>
        <authorList>
            <person name="Hillmann F."/>
            <person name="Forbes G."/>
            <person name="Novohradska S."/>
            <person name="Ferling I."/>
            <person name="Riege K."/>
            <person name="Groth M."/>
            <person name="Westermann M."/>
            <person name="Marz M."/>
            <person name="Spaller T."/>
            <person name="Winckler T."/>
            <person name="Schaap P."/>
            <person name="Glockner G."/>
        </authorList>
    </citation>
    <scope>NUCLEOTIDE SEQUENCE [LARGE SCALE GENOMIC DNA]</scope>
    <source>
        <strain evidence="3 4">Jena</strain>
    </source>
</reference>
<sequence length="860" mass="92695">MMQLGPILFCILSVWLGVTQSLECTWNCTSVQSWNVPTCWQCGVIPSAQDQVIISGSTVILDSTATVDSVLVKNSSTLILDSLASLQFEKNLTIDSNSILSLSNTTSISSSNASLPASLILSGTATVSGNVNNLLFTIDGLLDLQTQSSLNGSVVNVSPNGTLYFNRTQTIPFNSQVINRGRLVVDGAVTLVGEGSINHLGGRIELNDFSRLYCKVPLVSSSPLFLDTSSLLVLEAKNNVLGGTLSLSGNSSLTFSRGGSSSWNDLDVIGNGEVVLMSHTIDLLGSVNANTTTLVSTGSSLVLAGNNSHVLSFHNADVKGSTFTGNSRLSVTAEDITFNSLQSEVVVDLKAERIHLNGEFNVTQLIVKGEKLKLKLEQLTVGENFSGVNGVLDLSQRGTLTPTQSIRAGSMNLILPSLYIVVDDTISPLFTTSAGVTFVENSTITTLVNGTASSVNGSLVIAQFRNLNSPYVPSLVKQGSFACLPSSLVVEEKFLRFFSGRPRVPEVNATVTPVGDRLQLAWNNPVDLCGGLLLSTTNIIDKANKVNVTLPPNATTWLFPTTNDTCQHFDIEISQTFLWPAQAANYQSNSSKFSVVNSAGAIRSYKPVEPLTIRNVNSTFVEISWNPASDSQTFPCSFRPKSLVIDAVGSTHYNESIPFSQGKAHLALRPCDPYTLRYRLEFEGDVFGHSSDWSLKNESLFVVEPARVNNNGTQSVVEEEKVAFLWEEGQCGCKGELYDQKYIVYIDVADAKTMENVTSSHVVVSRTGKERVDIQVVLQCTYLGSNGVSVQSQPFNATVEAFLAEETTGKILIVLIFFSVLCALALIGLIVLFINRFFGGHSEEEEVSTSAKKKGYHQIG</sequence>
<evidence type="ECO:0000313" key="3">
    <source>
        <dbReference type="EMBL" id="PRP78528.1"/>
    </source>
</evidence>
<proteinExistence type="predicted"/>
<name>A0A2P6N3J0_9EUKA</name>
<dbReference type="Proteomes" id="UP000241769">
    <property type="component" value="Unassembled WGS sequence"/>
</dbReference>
<keyword evidence="2" id="KW-0732">Signal</keyword>
<keyword evidence="1" id="KW-0812">Transmembrane</keyword>
<evidence type="ECO:0000313" key="4">
    <source>
        <dbReference type="Proteomes" id="UP000241769"/>
    </source>
</evidence>
<gene>
    <name evidence="3" type="ORF">PROFUN_13585</name>
</gene>
<feature type="signal peptide" evidence="2">
    <location>
        <begin position="1"/>
        <end position="21"/>
    </location>
</feature>
<dbReference type="AlphaFoldDB" id="A0A2P6N3J0"/>
<keyword evidence="4" id="KW-1185">Reference proteome</keyword>
<organism evidence="3 4">
    <name type="scientific">Planoprotostelium fungivorum</name>
    <dbReference type="NCBI Taxonomy" id="1890364"/>
    <lineage>
        <taxon>Eukaryota</taxon>
        <taxon>Amoebozoa</taxon>
        <taxon>Evosea</taxon>
        <taxon>Variosea</taxon>
        <taxon>Cavosteliida</taxon>
        <taxon>Cavosteliaceae</taxon>
        <taxon>Planoprotostelium</taxon>
    </lineage>
</organism>